<accession>A0A9W7ZLW6</accession>
<comment type="caution">
    <text evidence="4">The sequence shown here is derived from an EMBL/GenBank/DDBJ whole genome shotgun (WGS) entry which is preliminary data.</text>
</comment>
<evidence type="ECO:0000259" key="3">
    <source>
        <dbReference type="PROSITE" id="PS01031"/>
    </source>
</evidence>
<dbReference type="PROSITE" id="PS01031">
    <property type="entry name" value="SHSP"/>
    <property type="match status" value="1"/>
</dbReference>
<sequence>MSGIFSDSFYQSSSMSQDVYVTGPNAHRLHPQSPPTLTSGASHAMVPTPYGQFGSHQLIPVTMSSDYCHYQRQSEPEYSAVAQPNSLSAVRSDIEYSPDMYKVTMKWDGAKPAEVQHRYADGRLHVAAAGEERVTNRVHVVYEQRDRDLMHRSFEVPEGYDAENAEVEYADGTLQARVPKKKNLLSFFF</sequence>
<evidence type="ECO:0000313" key="5">
    <source>
        <dbReference type="Proteomes" id="UP001150569"/>
    </source>
</evidence>
<dbReference type="AlphaFoldDB" id="A0A9W7ZLW6"/>
<dbReference type="InterPro" id="IPR008978">
    <property type="entry name" value="HSP20-like_chaperone"/>
</dbReference>
<reference evidence="4" key="1">
    <citation type="submission" date="2022-07" db="EMBL/GenBank/DDBJ databases">
        <title>Phylogenomic reconstructions and comparative analyses of Kickxellomycotina fungi.</title>
        <authorList>
            <person name="Reynolds N.K."/>
            <person name="Stajich J.E."/>
            <person name="Barry K."/>
            <person name="Grigoriev I.V."/>
            <person name="Crous P."/>
            <person name="Smith M.E."/>
        </authorList>
    </citation>
    <scope>NUCLEOTIDE SEQUENCE</scope>
    <source>
        <strain evidence="4">RSA 861</strain>
    </source>
</reference>
<gene>
    <name evidence="4" type="ORF">IWQ60_012167</name>
</gene>
<evidence type="ECO:0000256" key="1">
    <source>
        <dbReference type="PROSITE-ProRule" id="PRU00285"/>
    </source>
</evidence>
<dbReference type="InterPro" id="IPR002068">
    <property type="entry name" value="A-crystallin/Hsp20_dom"/>
</dbReference>
<dbReference type="Gene3D" id="2.60.40.790">
    <property type="match status" value="1"/>
</dbReference>
<dbReference type="SUPFAM" id="SSF49764">
    <property type="entry name" value="HSP20-like chaperones"/>
    <property type="match status" value="1"/>
</dbReference>
<dbReference type="EMBL" id="JANBPT010001655">
    <property type="protein sequence ID" value="KAJ1906005.1"/>
    <property type="molecule type" value="Genomic_DNA"/>
</dbReference>
<proteinExistence type="inferred from homology"/>
<feature type="domain" description="SHSP" evidence="3">
    <location>
        <begin position="81"/>
        <end position="189"/>
    </location>
</feature>
<dbReference type="Pfam" id="PF00011">
    <property type="entry name" value="HSP20"/>
    <property type="match status" value="1"/>
</dbReference>
<dbReference type="CDD" id="cd06464">
    <property type="entry name" value="ACD_sHsps-like"/>
    <property type="match status" value="1"/>
</dbReference>
<evidence type="ECO:0000256" key="2">
    <source>
        <dbReference type="RuleBase" id="RU003616"/>
    </source>
</evidence>
<evidence type="ECO:0000313" key="4">
    <source>
        <dbReference type="EMBL" id="KAJ1906005.1"/>
    </source>
</evidence>
<organism evidence="4 5">
    <name type="scientific">Tieghemiomyces parasiticus</name>
    <dbReference type="NCBI Taxonomy" id="78921"/>
    <lineage>
        <taxon>Eukaryota</taxon>
        <taxon>Fungi</taxon>
        <taxon>Fungi incertae sedis</taxon>
        <taxon>Zoopagomycota</taxon>
        <taxon>Kickxellomycotina</taxon>
        <taxon>Dimargaritomycetes</taxon>
        <taxon>Dimargaritales</taxon>
        <taxon>Dimargaritaceae</taxon>
        <taxon>Tieghemiomyces</taxon>
    </lineage>
</organism>
<dbReference type="Proteomes" id="UP001150569">
    <property type="component" value="Unassembled WGS sequence"/>
</dbReference>
<comment type="similarity">
    <text evidence="1 2">Belongs to the small heat shock protein (HSP20) family.</text>
</comment>
<keyword evidence="5" id="KW-1185">Reference proteome</keyword>
<protein>
    <recommendedName>
        <fullName evidence="3">SHSP domain-containing protein</fullName>
    </recommendedName>
</protein>
<name>A0A9W7ZLW6_9FUNG</name>